<feature type="signal peptide" evidence="1">
    <location>
        <begin position="1"/>
        <end position="20"/>
    </location>
</feature>
<keyword evidence="3" id="KW-1185">Reference proteome</keyword>
<reference evidence="2 3" key="1">
    <citation type="submission" date="2023-05" db="EMBL/GenBank/DDBJ databases">
        <title>Novel species of genus Flectobacillus isolated from stream in China.</title>
        <authorList>
            <person name="Lu H."/>
        </authorList>
    </citation>
    <scope>NUCLEOTIDE SEQUENCE [LARGE SCALE GENOMIC DNA]</scope>
    <source>
        <strain evidence="2 3">LFS242W</strain>
    </source>
</reference>
<evidence type="ECO:0000313" key="3">
    <source>
        <dbReference type="Proteomes" id="UP001225761"/>
    </source>
</evidence>
<keyword evidence="1" id="KW-0732">Signal</keyword>
<sequence length="386" mass="44182">MKKYYFLIALILYSHYHLFAQSVSLDTLVLASGETKIGTLKEKGWMKNPSKIKFITTEGKSLEYFPTQLKGFKVGESGEQYETHTVSMDLSMLGNSYTSNTESIIVKDTTVFLSVLVEGQARLLYYMDNRRKEHFYLQLKGEAKPEELIERKEYILRNGQRVLATSKDYIAQLSVLGNCNELNDFSGVSLTKSSLIKTLVKYNQCVGYTTVKVVREDNDVFEVWTQLGVGMGFQRQYDYKKTPLDFNNIHPVIGIGLDMVIPRTKNKFRVTVDANYHSFDGNNISYPSEAKYINLTLGPKFDLLNNKKTRLYVTAGYGIYVKLSNAQKDNSWVRPIDLSGEYGGLGFVHKRVAVELKYENVNNAFNWLYSTQSAYNVSLLLKYRLH</sequence>
<organism evidence="2 3">
    <name type="scientific">Flectobacillus rivi</name>
    <dbReference type="NCBI Taxonomy" id="2984209"/>
    <lineage>
        <taxon>Bacteria</taxon>
        <taxon>Pseudomonadati</taxon>
        <taxon>Bacteroidota</taxon>
        <taxon>Cytophagia</taxon>
        <taxon>Cytophagales</taxon>
        <taxon>Flectobacillaceae</taxon>
        <taxon>Flectobacillus</taxon>
    </lineage>
</organism>
<accession>A0ABT6Z3Z6</accession>
<evidence type="ECO:0000313" key="2">
    <source>
        <dbReference type="EMBL" id="MDI9875833.1"/>
    </source>
</evidence>
<dbReference type="EMBL" id="JASHIE010000010">
    <property type="protein sequence ID" value="MDI9875833.1"/>
    <property type="molecule type" value="Genomic_DNA"/>
</dbReference>
<evidence type="ECO:0008006" key="4">
    <source>
        <dbReference type="Google" id="ProtNLM"/>
    </source>
</evidence>
<evidence type="ECO:0000256" key="1">
    <source>
        <dbReference type="SAM" id="SignalP"/>
    </source>
</evidence>
<gene>
    <name evidence="2" type="ORF">QM481_14920</name>
</gene>
<dbReference type="RefSeq" id="WP_283382306.1">
    <property type="nucleotide sequence ID" value="NZ_JASHIE010000010.1"/>
</dbReference>
<proteinExistence type="predicted"/>
<protein>
    <recommendedName>
        <fullName evidence="4">Outer membrane protein beta-barrel domain-containing protein</fullName>
    </recommendedName>
</protein>
<feature type="chain" id="PRO_5045210862" description="Outer membrane protein beta-barrel domain-containing protein" evidence="1">
    <location>
        <begin position="21"/>
        <end position="386"/>
    </location>
</feature>
<name>A0ABT6Z3Z6_9BACT</name>
<dbReference type="Proteomes" id="UP001225761">
    <property type="component" value="Unassembled WGS sequence"/>
</dbReference>
<comment type="caution">
    <text evidence="2">The sequence shown here is derived from an EMBL/GenBank/DDBJ whole genome shotgun (WGS) entry which is preliminary data.</text>
</comment>